<reference evidence="6" key="1">
    <citation type="journal article" date="2024" name="Int. J. Syst. Evol. Microbiol.">
        <title>Methylomarinovum tepidoasis sp. nov., a moderately thermophilic methanotroph of the family Methylothermaceae isolated from a deep-sea hydrothermal field.</title>
        <authorList>
            <person name="Hirayama H."/>
            <person name="Takaki Y."/>
            <person name="Abe M."/>
            <person name="Miyazaki M."/>
            <person name="Uematsu K."/>
            <person name="Matsui Y."/>
            <person name="Takai K."/>
        </authorList>
    </citation>
    <scope>NUCLEOTIDE SEQUENCE [LARGE SCALE GENOMIC DNA]</scope>
    <source>
        <strain evidence="6">IN45</strain>
    </source>
</reference>
<dbReference type="KEGG" id="meiy:MIN45_P2226"/>
<dbReference type="GO" id="GO:0046872">
    <property type="term" value="F:metal ion binding"/>
    <property type="evidence" value="ECO:0007669"/>
    <property type="project" value="UniProtKB-KW"/>
</dbReference>
<keyword evidence="1" id="KW-0645">Protease</keyword>
<dbReference type="Gene3D" id="3.30.70.360">
    <property type="match status" value="1"/>
</dbReference>
<dbReference type="Proteomes" id="UP001321450">
    <property type="component" value="Chromosome"/>
</dbReference>
<evidence type="ECO:0000256" key="3">
    <source>
        <dbReference type="ARBA" id="ARBA00022801"/>
    </source>
</evidence>
<dbReference type="Gene3D" id="3.40.630.10">
    <property type="entry name" value="Zn peptidases"/>
    <property type="match status" value="1"/>
</dbReference>
<dbReference type="PANTHER" id="PTHR43270:SF4">
    <property type="entry name" value="CARNOSINE DIPEPTIDASE 2, ISOFORM A"/>
    <property type="match status" value="1"/>
</dbReference>
<feature type="domain" description="Peptidase M20 dimerisation" evidence="4">
    <location>
        <begin position="203"/>
        <end position="357"/>
    </location>
</feature>
<dbReference type="InterPro" id="IPR011650">
    <property type="entry name" value="Peptidase_M20_dimer"/>
</dbReference>
<dbReference type="SUPFAM" id="SSF53187">
    <property type="entry name" value="Zn-dependent exopeptidases"/>
    <property type="match status" value="1"/>
</dbReference>
<dbReference type="InterPro" id="IPR002933">
    <property type="entry name" value="Peptidase_M20"/>
</dbReference>
<proteinExistence type="predicted"/>
<dbReference type="RefSeq" id="WP_286292412.1">
    <property type="nucleotide sequence ID" value="NZ_AP024718.1"/>
</dbReference>
<gene>
    <name evidence="5" type="ORF">MIN45_P2226</name>
</gene>
<dbReference type="GO" id="GO:0006508">
    <property type="term" value="P:proteolysis"/>
    <property type="evidence" value="ECO:0007669"/>
    <property type="project" value="UniProtKB-KW"/>
</dbReference>
<dbReference type="Pfam" id="PF07687">
    <property type="entry name" value="M20_dimer"/>
    <property type="match status" value="1"/>
</dbReference>
<name>A0AAU9CTU8_9GAMM</name>
<dbReference type="AlphaFoldDB" id="A0AAU9CTU8"/>
<evidence type="ECO:0000313" key="6">
    <source>
        <dbReference type="Proteomes" id="UP001321450"/>
    </source>
</evidence>
<dbReference type="EMBL" id="AP024718">
    <property type="protein sequence ID" value="BCX89853.1"/>
    <property type="molecule type" value="Genomic_DNA"/>
</dbReference>
<dbReference type="Pfam" id="PF01546">
    <property type="entry name" value="Peptidase_M20"/>
    <property type="match status" value="1"/>
</dbReference>
<dbReference type="GO" id="GO:0008233">
    <property type="term" value="F:peptidase activity"/>
    <property type="evidence" value="ECO:0007669"/>
    <property type="project" value="UniProtKB-KW"/>
</dbReference>
<keyword evidence="3" id="KW-0378">Hydrolase</keyword>
<keyword evidence="6" id="KW-1185">Reference proteome</keyword>
<evidence type="ECO:0000259" key="4">
    <source>
        <dbReference type="Pfam" id="PF07687"/>
    </source>
</evidence>
<dbReference type="PANTHER" id="PTHR43270">
    <property type="entry name" value="BETA-ALA-HIS DIPEPTIDASE"/>
    <property type="match status" value="1"/>
</dbReference>
<evidence type="ECO:0000256" key="1">
    <source>
        <dbReference type="ARBA" id="ARBA00022670"/>
    </source>
</evidence>
<evidence type="ECO:0000313" key="5">
    <source>
        <dbReference type="EMBL" id="BCX89853.1"/>
    </source>
</evidence>
<accession>A0AAU9CTU8</accession>
<dbReference type="InterPro" id="IPR051458">
    <property type="entry name" value="Cyt/Met_Dipeptidase"/>
</dbReference>
<sequence>MTTNPLLDTLTDFWDREILPALIDYIRIPALSPDFDADWAKTGHLEQARRLALDWLERHRETDWAVHDLQLPGLTPLILVEIPGQREGNVLLYGHLDKQPEMEGWREDLGPWKPVIEDCRLYGRGGADDGYALFAAVAALKALRRQGLPHPRCLILIEFSEESGSPHLPPYLEKYGDLVGTPDLVVALDSGTGDYERLWSTTSLRGMQGCTVTVRTLEEAAHSGIASGIVPESFAILRQILDRLEDPATGRVRLEALHVEIPAIRKQQAKDASEILRLAPVAGLHPLPGLRPLSDDPYELILNNTWRPSLCVTGQDGLPPADRAGNVMRAYTRLKLSFRLPPPLRCEEAKKAIERAVLRDPPFNAQVEIRFDQGGDGWEAPPPAKWLQEACDRASLKHYGHKAAYLGLGASIPFMKMLGDAYPQAQFLITGVLGPGSNAHGPNEFLHIPYARKLTACVADILAAHEAG</sequence>
<organism evidence="5 6">
    <name type="scientific">Methylomarinovum tepidoasis</name>
    <dbReference type="NCBI Taxonomy" id="2840183"/>
    <lineage>
        <taxon>Bacteria</taxon>
        <taxon>Pseudomonadati</taxon>
        <taxon>Pseudomonadota</taxon>
        <taxon>Gammaproteobacteria</taxon>
        <taxon>Methylococcales</taxon>
        <taxon>Methylothermaceae</taxon>
        <taxon>Methylomarinovum</taxon>
    </lineage>
</organism>
<protein>
    <recommendedName>
        <fullName evidence="4">Peptidase M20 dimerisation domain-containing protein</fullName>
    </recommendedName>
</protein>
<evidence type="ECO:0000256" key="2">
    <source>
        <dbReference type="ARBA" id="ARBA00022723"/>
    </source>
</evidence>
<keyword evidence="2" id="KW-0479">Metal-binding</keyword>